<name>A0A839U8T7_9HYPH</name>
<evidence type="ECO:0000313" key="1">
    <source>
        <dbReference type="EMBL" id="MBB3147218.1"/>
    </source>
</evidence>
<dbReference type="Proteomes" id="UP000554520">
    <property type="component" value="Unassembled WGS sequence"/>
</dbReference>
<keyword evidence="2" id="KW-1185">Reference proteome</keyword>
<dbReference type="EMBL" id="JACHXN010000011">
    <property type="protein sequence ID" value="MBB3147218.1"/>
    <property type="molecule type" value="Genomic_DNA"/>
</dbReference>
<proteinExistence type="predicted"/>
<gene>
    <name evidence="1" type="ORF">FHS21_003634</name>
</gene>
<reference evidence="1 2" key="1">
    <citation type="submission" date="2020-08" db="EMBL/GenBank/DDBJ databases">
        <title>Genomic Encyclopedia of Type Strains, Phase III (KMG-III): the genomes of soil and plant-associated and newly described type strains.</title>
        <authorList>
            <person name="Whitman W."/>
        </authorList>
    </citation>
    <scope>NUCLEOTIDE SEQUENCE [LARGE SCALE GENOMIC DNA]</scope>
    <source>
        <strain evidence="1 2">CECT 7015</strain>
    </source>
</reference>
<evidence type="ECO:0000313" key="2">
    <source>
        <dbReference type="Proteomes" id="UP000554520"/>
    </source>
</evidence>
<protein>
    <submittedName>
        <fullName evidence="1">Uncharacterized protein</fullName>
    </submittedName>
</protein>
<accession>A0A839U8T7</accession>
<sequence>MGGKRLVAGATEHNIGGAGAGAAVTATVQPPSGVNMAQATVNVTTAGGGNTNAQLQFPGQPRRFTAVTSFNNVGPADVLITW</sequence>
<dbReference type="AlphaFoldDB" id="A0A839U8T7"/>
<organism evidence="1 2">
    <name type="scientific">Phyllobacterium trifolii</name>
    <dbReference type="NCBI Taxonomy" id="300193"/>
    <lineage>
        <taxon>Bacteria</taxon>
        <taxon>Pseudomonadati</taxon>
        <taxon>Pseudomonadota</taxon>
        <taxon>Alphaproteobacteria</taxon>
        <taxon>Hyphomicrobiales</taxon>
        <taxon>Phyllobacteriaceae</taxon>
        <taxon>Phyllobacterium</taxon>
    </lineage>
</organism>
<comment type="caution">
    <text evidence="1">The sequence shown here is derived from an EMBL/GenBank/DDBJ whole genome shotgun (WGS) entry which is preliminary data.</text>
</comment>